<dbReference type="InterPro" id="IPR018633">
    <property type="entry name" value="DUF2357"/>
</dbReference>
<name>A0A6L5QBY3_9BURK</name>
<sequence>MISIDVPIANEAGIALGALRLFAPSDSDDAIFRIDPAEATIYAEEEIQIFEATRYEYEIDPPSLRALSLAGVGAFRPSANPRQKNCGTLDLKAYVGRLAIQFINEDGQVVGSSAIEVRSRKLGYREDLRIMIEEITEHAVELAFELRAPTTLRALPDPTNDSQVAYQQFAFLNGLLGRKSFKDAIQLVLSRPHERIDSQLIQKDIRRGFRPNGKNLLEIARGGNRFPVPSGHPLAARASTLPSSITVASSGRTRDVPENRFVRFALLTFSSFLSNLLEAVSKLNRSEHARLIADCRSLVCSLKNILDHKTLSGLSVLDSIPLSSSVLQQKSGYREILQAWLNFDLAAKLFWEAGSDAYELGRRDVAKLYEYWAFFKLFKIFSEKFPQSPLALSTLIEKTKDKLGLKLKAGRNLSFFGKAHVGSVQINARFDYNRTFKRNFSVADAGSWTEQMRPDYTISFWLGSYEEKEAEALGKISHIHFDAKYRIETLQQIFGDVDSDIQTLVSETDDFNETAEQTSHKRDDLLKMHAYRDAIRRSYGAYILYPGSTGKSWTEFHEILPGVGAFVMRPGVVDNAVSKFFDDIMSHVASGSIRAEVAEHLAGKYVGVKSTASG</sequence>
<accession>A0A6L5QBY3</accession>
<dbReference type="Pfam" id="PF04411">
    <property type="entry name" value="PDDEXK_7"/>
    <property type="match status" value="1"/>
</dbReference>
<keyword evidence="3" id="KW-1185">Reference proteome</keyword>
<evidence type="ECO:0000313" key="3">
    <source>
        <dbReference type="Proteomes" id="UP000481037"/>
    </source>
</evidence>
<comment type="caution">
    <text evidence="2">The sequence shown here is derived from an EMBL/GenBank/DDBJ whole genome shotgun (WGS) entry which is preliminary data.</text>
</comment>
<dbReference type="Pfam" id="PF09823">
    <property type="entry name" value="DUF2357"/>
    <property type="match status" value="1"/>
</dbReference>
<dbReference type="RefSeq" id="WP_154363464.1">
    <property type="nucleotide sequence ID" value="NZ_WKJM01000002.1"/>
</dbReference>
<gene>
    <name evidence="2" type="ORF">GJ697_04125</name>
</gene>
<dbReference type="AlphaFoldDB" id="A0A6L5QBY3"/>
<proteinExistence type="predicted"/>
<dbReference type="EMBL" id="WKJM01000002">
    <property type="protein sequence ID" value="MRX07018.1"/>
    <property type="molecule type" value="Genomic_DNA"/>
</dbReference>
<organism evidence="2 3">
    <name type="scientific">Duganella alba</name>
    <dbReference type="NCBI Taxonomy" id="2666081"/>
    <lineage>
        <taxon>Bacteria</taxon>
        <taxon>Pseudomonadati</taxon>
        <taxon>Pseudomonadota</taxon>
        <taxon>Betaproteobacteria</taxon>
        <taxon>Burkholderiales</taxon>
        <taxon>Oxalobacteraceae</taxon>
        <taxon>Telluria group</taxon>
        <taxon>Duganella</taxon>
    </lineage>
</organism>
<evidence type="ECO:0000313" key="2">
    <source>
        <dbReference type="EMBL" id="MRX07018.1"/>
    </source>
</evidence>
<feature type="domain" description="DUF2357" evidence="1">
    <location>
        <begin position="87"/>
        <end position="340"/>
    </location>
</feature>
<protein>
    <submittedName>
        <fullName evidence="2">DUF2357 domain-containing protein</fullName>
    </submittedName>
</protein>
<evidence type="ECO:0000259" key="1">
    <source>
        <dbReference type="Pfam" id="PF09823"/>
    </source>
</evidence>
<dbReference type="InterPro" id="IPR007505">
    <property type="entry name" value="PDDEXK_7"/>
</dbReference>
<dbReference type="Proteomes" id="UP000481037">
    <property type="component" value="Unassembled WGS sequence"/>
</dbReference>
<reference evidence="2 3" key="1">
    <citation type="submission" date="2019-11" db="EMBL/GenBank/DDBJ databases">
        <title>Novel species isolated from a subtropical stream in China.</title>
        <authorList>
            <person name="Lu H."/>
        </authorList>
    </citation>
    <scope>NUCLEOTIDE SEQUENCE [LARGE SCALE GENOMIC DNA]</scope>
    <source>
        <strain evidence="2 3">FT25W</strain>
    </source>
</reference>